<reference evidence="4" key="1">
    <citation type="submission" date="2016-01" db="EMBL/GenBank/DDBJ databases">
        <authorList>
            <person name="Peeters Charlotte."/>
        </authorList>
    </citation>
    <scope>NUCLEOTIDE SEQUENCE [LARGE SCALE GENOMIC DNA]</scope>
</reference>
<feature type="domain" description="Putative tail fiber protein gp53-like C-terminal" evidence="2">
    <location>
        <begin position="103"/>
        <end position="179"/>
    </location>
</feature>
<accession>A0A158D2C8</accession>
<dbReference type="Pfam" id="PF21882">
    <property type="entry name" value="Gp53-like_C"/>
    <property type="match status" value="1"/>
</dbReference>
<dbReference type="AlphaFoldDB" id="A0A158D2C8"/>
<keyword evidence="4" id="KW-1185">Reference proteome</keyword>
<dbReference type="Gene3D" id="2.60.40.3940">
    <property type="match status" value="1"/>
</dbReference>
<evidence type="ECO:0000259" key="2">
    <source>
        <dbReference type="Pfam" id="PF21882"/>
    </source>
</evidence>
<evidence type="ECO:0000313" key="3">
    <source>
        <dbReference type="EMBL" id="SAK88386.1"/>
    </source>
</evidence>
<dbReference type="Proteomes" id="UP000054624">
    <property type="component" value="Unassembled WGS sequence"/>
</dbReference>
<gene>
    <name evidence="3" type="ORF">AWB76_06323</name>
</gene>
<name>A0A158D2C8_9BURK</name>
<dbReference type="InterPro" id="IPR054075">
    <property type="entry name" value="Gp53-like_C"/>
</dbReference>
<dbReference type="EMBL" id="FCOI02000031">
    <property type="protein sequence ID" value="SAK88386.1"/>
    <property type="molecule type" value="Genomic_DNA"/>
</dbReference>
<sequence length="179" mass="18473">MQRIDDATAATSLPTPEAAGTPGYFTEGNPTAGTPATNVRGSWLNMIQEELMAVVTAGGVTPSKTTYNQVYQALQALFQQKSAFAASLGGVGYLKIPSPVGTFILQWGTSATLAANTVIGVTFPVAFPSACVAAFANPVDPGTTASYRVNVTTVSKTGAVIGCTYSSPAFPAFWFAIGY</sequence>
<evidence type="ECO:0000313" key="4">
    <source>
        <dbReference type="Proteomes" id="UP000054624"/>
    </source>
</evidence>
<protein>
    <recommendedName>
        <fullName evidence="2">Putative tail fiber protein gp53-like C-terminal domain-containing protein</fullName>
    </recommendedName>
</protein>
<organism evidence="3 4">
    <name type="scientific">Caballeronia temeraria</name>
    <dbReference type="NCBI Taxonomy" id="1777137"/>
    <lineage>
        <taxon>Bacteria</taxon>
        <taxon>Pseudomonadati</taxon>
        <taxon>Pseudomonadota</taxon>
        <taxon>Betaproteobacteria</taxon>
        <taxon>Burkholderiales</taxon>
        <taxon>Burkholderiaceae</taxon>
        <taxon>Caballeronia</taxon>
    </lineage>
</organism>
<evidence type="ECO:0000256" key="1">
    <source>
        <dbReference type="SAM" id="MobiDB-lite"/>
    </source>
</evidence>
<dbReference type="STRING" id="1777137.AWB76_06323"/>
<proteinExistence type="predicted"/>
<feature type="compositionally biased region" description="Polar residues" evidence="1">
    <location>
        <begin position="28"/>
        <end position="37"/>
    </location>
</feature>
<dbReference type="RefSeq" id="WP_061163944.1">
    <property type="nucleotide sequence ID" value="NZ_FCOI02000031.1"/>
</dbReference>
<feature type="region of interest" description="Disordered" evidence="1">
    <location>
        <begin position="1"/>
        <end position="37"/>
    </location>
</feature>